<dbReference type="Pfam" id="PF00646">
    <property type="entry name" value="F-box"/>
    <property type="match status" value="1"/>
</dbReference>
<reference evidence="2 3" key="1">
    <citation type="submission" date="2024-09" db="EMBL/GenBank/DDBJ databases">
        <title>Chromosome-scale assembly of Riccia sorocarpa.</title>
        <authorList>
            <person name="Paukszto L."/>
        </authorList>
    </citation>
    <scope>NUCLEOTIDE SEQUENCE [LARGE SCALE GENOMIC DNA]</scope>
    <source>
        <strain evidence="2">LP-2024</strain>
        <tissue evidence="2">Aerial parts of the thallus</tissue>
    </source>
</reference>
<evidence type="ECO:0000313" key="3">
    <source>
        <dbReference type="Proteomes" id="UP001633002"/>
    </source>
</evidence>
<dbReference type="InterPro" id="IPR036047">
    <property type="entry name" value="F-box-like_dom_sf"/>
</dbReference>
<dbReference type="Proteomes" id="UP001633002">
    <property type="component" value="Unassembled WGS sequence"/>
</dbReference>
<dbReference type="EMBL" id="JBJQOH010000007">
    <property type="protein sequence ID" value="KAL3678243.1"/>
    <property type="molecule type" value="Genomic_DNA"/>
</dbReference>
<keyword evidence="3" id="KW-1185">Reference proteome</keyword>
<dbReference type="PANTHER" id="PTHR31672">
    <property type="entry name" value="BNACNNG10540D PROTEIN"/>
    <property type="match status" value="1"/>
</dbReference>
<proteinExistence type="predicted"/>
<dbReference type="Gene3D" id="2.120.10.80">
    <property type="entry name" value="Kelch-type beta propeller"/>
    <property type="match status" value="1"/>
</dbReference>
<protein>
    <recommendedName>
        <fullName evidence="1">F-box domain-containing protein</fullName>
    </recommendedName>
</protein>
<evidence type="ECO:0000313" key="2">
    <source>
        <dbReference type="EMBL" id="KAL3678243.1"/>
    </source>
</evidence>
<dbReference type="SUPFAM" id="SSF117281">
    <property type="entry name" value="Kelch motif"/>
    <property type="match status" value="1"/>
</dbReference>
<comment type="caution">
    <text evidence="2">The sequence shown here is derived from an EMBL/GenBank/DDBJ whole genome shotgun (WGS) entry which is preliminary data.</text>
</comment>
<sequence length="395" mass="44817">MRSFRGQSITDFDCWDELIVKCTQVAKPNWSNINEDCFQSILLKLEEVSVIRSSAVCKRWNCMVTSETFVELYSKQLPMASPFAVKGSRYFFQQLASAFAAKGSRHFFQQRNAEGGYHDMQPFGSSGAPYFLDTRSGGDRPCQEGAGGVFYFFISTTLFYKLSLVQRKWFITPPMNYRRPISNPIVGVIRTRINGAHKVVVVGGSRDEVNKAQLSVEIYDSAKRIWKVGSSLPSKFTEQKTWINPAVYDDKFYVFDMKRMFCSILDLNNDAWSTLDIINMPVGENMKPAYLVENSAGLSLVVVNLCTLRKYSPLFMDLASRLSSCSRVFSFRAWNVDPLSLRVTNQTHRTTVSVDVPVTPPSTFRILQDYVKISAFILLLILDAVMTMHVTPEGR</sequence>
<feature type="domain" description="F-box" evidence="1">
    <location>
        <begin position="30"/>
        <end position="69"/>
    </location>
</feature>
<accession>A0ABD3GGE8</accession>
<dbReference type="InterPro" id="IPR001810">
    <property type="entry name" value="F-box_dom"/>
</dbReference>
<name>A0ABD3GGE8_9MARC</name>
<gene>
    <name evidence="2" type="ORF">R1sor_021199</name>
</gene>
<dbReference type="InterPro" id="IPR015915">
    <property type="entry name" value="Kelch-typ_b-propeller"/>
</dbReference>
<dbReference type="SUPFAM" id="SSF81383">
    <property type="entry name" value="F-box domain"/>
    <property type="match status" value="1"/>
</dbReference>
<evidence type="ECO:0000259" key="1">
    <source>
        <dbReference type="Pfam" id="PF00646"/>
    </source>
</evidence>
<dbReference type="InterPro" id="IPR050796">
    <property type="entry name" value="SCF_F-box_component"/>
</dbReference>
<organism evidence="2 3">
    <name type="scientific">Riccia sorocarpa</name>
    <dbReference type="NCBI Taxonomy" id="122646"/>
    <lineage>
        <taxon>Eukaryota</taxon>
        <taxon>Viridiplantae</taxon>
        <taxon>Streptophyta</taxon>
        <taxon>Embryophyta</taxon>
        <taxon>Marchantiophyta</taxon>
        <taxon>Marchantiopsida</taxon>
        <taxon>Marchantiidae</taxon>
        <taxon>Marchantiales</taxon>
        <taxon>Ricciaceae</taxon>
        <taxon>Riccia</taxon>
    </lineage>
</organism>
<dbReference type="PANTHER" id="PTHR31672:SF8">
    <property type="entry name" value="F-BOX DOMAIN-CONTAINING PROTEIN"/>
    <property type="match status" value="1"/>
</dbReference>
<dbReference type="AlphaFoldDB" id="A0ABD3GGE8"/>